<evidence type="ECO:0000313" key="19">
    <source>
        <dbReference type="Ensembl" id="ENSCPOP00000014407.2"/>
    </source>
</evidence>
<evidence type="ECO:0000313" key="20">
    <source>
        <dbReference type="Proteomes" id="UP000005447"/>
    </source>
</evidence>
<dbReference type="GeneID" id="100713815"/>
<reference evidence="20" key="1">
    <citation type="journal article" date="2011" name="Nature">
        <title>A high-resolution map of human evolutionary constraint using 29 mammals.</title>
        <authorList>
            <person name="Lindblad-Toh K."/>
            <person name="Garber M."/>
            <person name="Zuk O."/>
            <person name="Lin M.F."/>
            <person name="Parker B.J."/>
            <person name="Washietl S."/>
            <person name="Kheradpour P."/>
            <person name="Ernst J."/>
            <person name="Jordan G."/>
            <person name="Mauceli E."/>
            <person name="Ward L.D."/>
            <person name="Lowe C.B."/>
            <person name="Holloway A.K."/>
            <person name="Clamp M."/>
            <person name="Gnerre S."/>
            <person name="Alfoldi J."/>
            <person name="Beal K."/>
            <person name="Chang J."/>
            <person name="Clawson H."/>
            <person name="Cuff J."/>
            <person name="Di Palma F."/>
            <person name="Fitzgerald S."/>
            <person name="Flicek P."/>
            <person name="Guttman M."/>
            <person name="Hubisz M.J."/>
            <person name="Jaffe D.B."/>
            <person name="Jungreis I."/>
            <person name="Kent W.J."/>
            <person name="Kostka D."/>
            <person name="Lara M."/>
            <person name="Martins A.L."/>
            <person name="Massingham T."/>
            <person name="Moltke I."/>
            <person name="Raney B.J."/>
            <person name="Rasmussen M.D."/>
            <person name="Robinson J."/>
            <person name="Stark A."/>
            <person name="Vilella A.J."/>
            <person name="Wen J."/>
            <person name="Xie X."/>
            <person name="Zody M.C."/>
            <person name="Baldwin J."/>
            <person name="Bloom T."/>
            <person name="Chin C.W."/>
            <person name="Heiman D."/>
            <person name="Nicol R."/>
            <person name="Nusbaum C."/>
            <person name="Young S."/>
            <person name="Wilkinson J."/>
            <person name="Worley K.C."/>
            <person name="Kovar C.L."/>
            <person name="Muzny D.M."/>
            <person name="Gibbs R.A."/>
            <person name="Cree A."/>
            <person name="Dihn H.H."/>
            <person name="Fowler G."/>
            <person name="Jhangiani S."/>
            <person name="Joshi V."/>
            <person name="Lee S."/>
            <person name="Lewis L.R."/>
            <person name="Nazareth L.V."/>
            <person name="Okwuonu G."/>
            <person name="Santibanez J."/>
            <person name="Warren W.C."/>
            <person name="Mardis E.R."/>
            <person name="Weinstock G.M."/>
            <person name="Wilson R.K."/>
            <person name="Delehaunty K."/>
            <person name="Dooling D."/>
            <person name="Fronik C."/>
            <person name="Fulton L."/>
            <person name="Fulton B."/>
            <person name="Graves T."/>
            <person name="Minx P."/>
            <person name="Sodergren E."/>
            <person name="Birney E."/>
            <person name="Margulies E.H."/>
            <person name="Herrero J."/>
            <person name="Green E.D."/>
            <person name="Haussler D."/>
            <person name="Siepel A."/>
            <person name="Goldman N."/>
            <person name="Pollard K.S."/>
            <person name="Pedersen J.S."/>
            <person name="Lander E.S."/>
            <person name="Kellis M."/>
        </authorList>
    </citation>
    <scope>NUCLEOTIDE SEQUENCE [LARGE SCALE GENOMIC DNA]</scope>
    <source>
        <strain evidence="20">2N</strain>
    </source>
</reference>
<keyword evidence="10" id="KW-0443">Lipid metabolism</keyword>
<accession>H0VUN2</accession>
<dbReference type="InterPro" id="IPR012506">
    <property type="entry name" value="TMEM86B-like"/>
</dbReference>
<dbReference type="GO" id="GO:0046485">
    <property type="term" value="P:ether lipid metabolic process"/>
    <property type="evidence" value="ECO:0007669"/>
    <property type="project" value="Ensembl"/>
</dbReference>
<evidence type="ECO:0000256" key="4">
    <source>
        <dbReference type="ARBA" id="ARBA00011738"/>
    </source>
</evidence>
<dbReference type="OMA" id="ILYMSTY"/>
<dbReference type="GO" id="GO:0047826">
    <property type="term" value="F:D-lysine 5,6-aminomutase activity"/>
    <property type="evidence" value="ECO:0007669"/>
    <property type="project" value="Ensembl"/>
</dbReference>
<dbReference type="KEGG" id="cpoc:100713815"/>
<feature type="transmembrane region" description="Helical" evidence="18">
    <location>
        <begin position="20"/>
        <end position="37"/>
    </location>
</feature>
<comment type="subunit">
    <text evidence="4">Homodimer.</text>
</comment>
<keyword evidence="5" id="KW-0963">Cytoplasm</keyword>
<evidence type="ECO:0000256" key="17">
    <source>
        <dbReference type="ARBA" id="ARBA00049560"/>
    </source>
</evidence>
<evidence type="ECO:0000256" key="3">
    <source>
        <dbReference type="ARBA" id="ARBA00007375"/>
    </source>
</evidence>
<dbReference type="GO" id="GO:0047408">
    <property type="term" value="F:alkenylglycerophosphocholine hydrolase activity"/>
    <property type="evidence" value="ECO:0007669"/>
    <property type="project" value="UniProtKB-EC"/>
</dbReference>
<evidence type="ECO:0000256" key="16">
    <source>
        <dbReference type="ARBA" id="ARBA00049458"/>
    </source>
</evidence>
<evidence type="ECO:0000256" key="10">
    <source>
        <dbReference type="ARBA" id="ARBA00023098"/>
    </source>
</evidence>
<dbReference type="EC" id="3.3.2.2" evidence="12"/>
<keyword evidence="9 18" id="KW-1133">Transmembrane helix</keyword>
<feature type="transmembrane region" description="Helical" evidence="18">
    <location>
        <begin position="144"/>
        <end position="161"/>
    </location>
</feature>
<evidence type="ECO:0000256" key="13">
    <source>
        <dbReference type="ARBA" id="ARBA00037660"/>
    </source>
</evidence>
<reference evidence="19" key="2">
    <citation type="submission" date="2025-08" db="UniProtKB">
        <authorList>
            <consortium name="Ensembl"/>
        </authorList>
    </citation>
    <scope>IDENTIFICATION</scope>
    <source>
        <strain evidence="19">2N</strain>
    </source>
</reference>
<comment type="catalytic activity">
    <reaction evidence="17">
        <text>a 1-O-(1Z-alkenyl)-sn-glycero-3-phosphocholine + H2O = a 2,3-saturated aldehyde + sn-glycerol 3-phosphocholine</text>
        <dbReference type="Rhea" id="RHEA:22544"/>
        <dbReference type="ChEBI" id="CHEBI:15377"/>
        <dbReference type="ChEBI" id="CHEBI:16870"/>
        <dbReference type="ChEBI" id="CHEBI:73359"/>
        <dbReference type="ChEBI" id="CHEBI:77287"/>
        <dbReference type="EC" id="3.3.2.2"/>
    </reaction>
</comment>
<evidence type="ECO:0000256" key="6">
    <source>
        <dbReference type="ARBA" id="ARBA00022692"/>
    </source>
</evidence>
<dbReference type="EMBL" id="AAKN02046217">
    <property type="status" value="NOT_ANNOTATED_CDS"/>
    <property type="molecule type" value="Genomic_DNA"/>
</dbReference>
<reference evidence="19" key="3">
    <citation type="submission" date="2025-09" db="UniProtKB">
        <authorList>
            <consortium name="Ensembl"/>
        </authorList>
    </citation>
    <scope>IDENTIFICATION</scope>
    <source>
        <strain evidence="19">2N</strain>
    </source>
</reference>
<dbReference type="Pfam" id="PF07947">
    <property type="entry name" value="YhhN"/>
    <property type="match status" value="1"/>
</dbReference>
<name>H0VUN2_CAVPO</name>
<keyword evidence="6 18" id="KW-0812">Transmembrane</keyword>
<keyword evidence="8" id="KW-0256">Endoplasmic reticulum</keyword>
<feature type="transmembrane region" description="Helical" evidence="18">
    <location>
        <begin position="121"/>
        <end position="138"/>
    </location>
</feature>
<dbReference type="InParanoid" id="H0VUN2"/>
<evidence type="ECO:0000256" key="9">
    <source>
        <dbReference type="ARBA" id="ARBA00022989"/>
    </source>
</evidence>
<dbReference type="Ensembl" id="ENSCPOT00000025912.2">
    <property type="protein sequence ID" value="ENSCPOP00000014407.2"/>
    <property type="gene ID" value="ENSCPOG00000009709.4"/>
</dbReference>
<sequence length="224" mass="24174">MDPRKEGMPLKTLSSQPPGAGRWLSPFLLTCSVYFLWVPDPQPSWPEALLKCLPVLCLVLFLGTVPSSGVCTQLLQGALLCSAMGDACLVWPETFLHGVAAFATAHLLYLRVFGLSPLRPGLLLLVILATATYLSLLLPHLQHAVAGPVVVYALLLAAMLWRGLAHGGSAGRGALLFTMSDAVLAWDSFVWPLPHGRLVTMITYYAAQALFTLSVLRSPRNKAD</sequence>
<dbReference type="AlphaFoldDB" id="H0VUN2"/>
<dbReference type="VEuPathDB" id="HostDB:ENSCPOG00000009709"/>
<evidence type="ECO:0000256" key="18">
    <source>
        <dbReference type="SAM" id="Phobius"/>
    </source>
</evidence>
<dbReference type="GeneTree" id="ENSGT00390000007101"/>
<dbReference type="OrthoDB" id="2133758at2759"/>
<dbReference type="GO" id="GO:0042802">
    <property type="term" value="F:identical protein binding"/>
    <property type="evidence" value="ECO:0007669"/>
    <property type="project" value="Ensembl"/>
</dbReference>
<keyword evidence="7" id="KW-0378">Hydrolase</keyword>
<protein>
    <recommendedName>
        <fullName evidence="14">Lysoplasmalogenase TMEM86B</fullName>
        <ecNumber evidence="12">3.3.2.2</ecNumber>
    </recommendedName>
    <alternativeName>
        <fullName evidence="15">Transmembrane protein 86B</fullName>
    </alternativeName>
</protein>
<dbReference type="Proteomes" id="UP000005447">
    <property type="component" value="Unassembled WGS sequence"/>
</dbReference>
<feature type="transmembrane region" description="Helical" evidence="18">
    <location>
        <begin position="49"/>
        <end position="75"/>
    </location>
</feature>
<dbReference type="PANTHER" id="PTHR31885">
    <property type="entry name" value="GH04784P"/>
    <property type="match status" value="1"/>
</dbReference>
<evidence type="ECO:0000256" key="15">
    <source>
        <dbReference type="ARBA" id="ARBA00042674"/>
    </source>
</evidence>
<dbReference type="PANTHER" id="PTHR31885:SF7">
    <property type="entry name" value="LYSOPLASMALOGENASE"/>
    <property type="match status" value="1"/>
</dbReference>
<evidence type="ECO:0000256" key="12">
    <source>
        <dbReference type="ARBA" id="ARBA00035673"/>
    </source>
</evidence>
<dbReference type="FunCoup" id="H0VUN2">
    <property type="interactions" value="77"/>
</dbReference>
<evidence type="ECO:0000256" key="7">
    <source>
        <dbReference type="ARBA" id="ARBA00022801"/>
    </source>
</evidence>
<dbReference type="CTD" id="255043"/>
<evidence type="ECO:0000256" key="11">
    <source>
        <dbReference type="ARBA" id="ARBA00023136"/>
    </source>
</evidence>
<comment type="subcellular location">
    <subcellularLocation>
        <location evidence="2">Cytoplasm</location>
    </subcellularLocation>
    <subcellularLocation>
        <location evidence="1">Endoplasmic reticulum membrane</location>
        <topology evidence="1">Multi-pass membrane protein</topology>
    </subcellularLocation>
</comment>
<keyword evidence="11 18" id="KW-0472">Membrane</keyword>
<evidence type="ECO:0000256" key="8">
    <source>
        <dbReference type="ARBA" id="ARBA00022824"/>
    </source>
</evidence>
<evidence type="ECO:0000256" key="14">
    <source>
        <dbReference type="ARBA" id="ARBA00039876"/>
    </source>
</evidence>
<evidence type="ECO:0000256" key="1">
    <source>
        <dbReference type="ARBA" id="ARBA00004477"/>
    </source>
</evidence>
<gene>
    <name evidence="19" type="primary">TMEM86B</name>
</gene>
<organism evidence="19 20">
    <name type="scientific">Cavia porcellus</name>
    <name type="common">Guinea pig</name>
    <dbReference type="NCBI Taxonomy" id="10141"/>
    <lineage>
        <taxon>Eukaryota</taxon>
        <taxon>Metazoa</taxon>
        <taxon>Chordata</taxon>
        <taxon>Craniata</taxon>
        <taxon>Vertebrata</taxon>
        <taxon>Euteleostomi</taxon>
        <taxon>Mammalia</taxon>
        <taxon>Eutheria</taxon>
        <taxon>Euarchontoglires</taxon>
        <taxon>Glires</taxon>
        <taxon>Rodentia</taxon>
        <taxon>Hystricomorpha</taxon>
        <taxon>Caviidae</taxon>
        <taxon>Cavia</taxon>
    </lineage>
</organism>
<dbReference type="eggNOG" id="KOG4804">
    <property type="taxonomic scope" value="Eukaryota"/>
</dbReference>
<evidence type="ECO:0000256" key="2">
    <source>
        <dbReference type="ARBA" id="ARBA00004496"/>
    </source>
</evidence>
<keyword evidence="20" id="KW-1185">Reference proteome</keyword>
<feature type="transmembrane region" description="Helical" evidence="18">
    <location>
        <begin position="95"/>
        <end position="114"/>
    </location>
</feature>
<comment type="function">
    <text evidence="13">Catalyzes the hydrolysis of the vinyl ether bond of choline or ethanolamine lysoplasmalogens, forming fatty aldehyde and glycerophosphocholine or glycerophosphoethanolamine, respectively and is specific for the sn-2-deacylated (lyso) form of plasmalogen.</text>
</comment>
<dbReference type="RefSeq" id="XP_003465599.1">
    <property type="nucleotide sequence ID" value="XM_003465551.5"/>
</dbReference>
<comment type="catalytic activity">
    <reaction evidence="16">
        <text>a 1-O-(1Z-alkenyl)-sn-glycero-3-phosphoethanolamine + H2O = a 2,3-saturated aldehyde + sn-glycero-3-phosphoethanolamine</text>
        <dbReference type="Rhea" id="RHEA:16905"/>
        <dbReference type="ChEBI" id="CHEBI:15377"/>
        <dbReference type="ChEBI" id="CHEBI:73359"/>
        <dbReference type="ChEBI" id="CHEBI:77288"/>
        <dbReference type="ChEBI" id="CHEBI:143890"/>
        <dbReference type="EC" id="3.3.2.2"/>
    </reaction>
</comment>
<dbReference type="Bgee" id="ENSCPOG00000009709">
    <property type="expression patterns" value="Expressed in liver and 13 other cell types or tissues"/>
</dbReference>
<dbReference type="STRING" id="10141.ENSCPOP00000014407"/>
<feature type="transmembrane region" description="Helical" evidence="18">
    <location>
        <begin position="198"/>
        <end position="216"/>
    </location>
</feature>
<comment type="similarity">
    <text evidence="3">Belongs to the TMEM86 family.</text>
</comment>
<proteinExistence type="inferred from homology"/>
<dbReference type="GO" id="GO:0005789">
    <property type="term" value="C:endoplasmic reticulum membrane"/>
    <property type="evidence" value="ECO:0007669"/>
    <property type="project" value="UniProtKB-SubCell"/>
</dbReference>
<evidence type="ECO:0000256" key="5">
    <source>
        <dbReference type="ARBA" id="ARBA00022490"/>
    </source>
</evidence>